<organism evidence="2 3">
    <name type="scientific">Kineosporia babensis</name>
    <dbReference type="NCBI Taxonomy" id="499548"/>
    <lineage>
        <taxon>Bacteria</taxon>
        <taxon>Bacillati</taxon>
        <taxon>Actinomycetota</taxon>
        <taxon>Actinomycetes</taxon>
        <taxon>Kineosporiales</taxon>
        <taxon>Kineosporiaceae</taxon>
        <taxon>Kineosporia</taxon>
    </lineage>
</organism>
<evidence type="ECO:0000313" key="3">
    <source>
        <dbReference type="Proteomes" id="UP001138997"/>
    </source>
</evidence>
<dbReference type="Proteomes" id="UP001138997">
    <property type="component" value="Unassembled WGS sequence"/>
</dbReference>
<keyword evidence="1" id="KW-1133">Transmembrane helix</keyword>
<dbReference type="AlphaFoldDB" id="A0A9X1NCQ5"/>
<evidence type="ECO:0000256" key="1">
    <source>
        <dbReference type="SAM" id="Phobius"/>
    </source>
</evidence>
<proteinExistence type="predicted"/>
<accession>A0A9X1NCQ5</accession>
<name>A0A9X1NCQ5_9ACTN</name>
<gene>
    <name evidence="2" type="ORF">LR394_08090</name>
</gene>
<sequence>MSATGLLGHLLRGHSGPRPPGFYTGIGVIALVALIAWGDEIEASALANAAEPQIEKPHVQQGPPVLVKRPGPCRAEQPGPHCLTRAEAKHLLGDQWPAFLQQTSDRPYYEPVFVRLWENQ</sequence>
<reference evidence="2" key="1">
    <citation type="submission" date="2021-11" db="EMBL/GenBank/DDBJ databases">
        <title>Streptomyces corallinus and Kineosporia corallina sp. nov., two new coral-derived marine actinobacteria.</title>
        <authorList>
            <person name="Buangrab K."/>
            <person name="Sutthacheep M."/>
            <person name="Yeemin T."/>
            <person name="Harunari E."/>
            <person name="Igarashi Y."/>
            <person name="Sripreechasak P."/>
            <person name="Kanchanasin P."/>
            <person name="Tanasupawat S."/>
            <person name="Phongsopitanun W."/>
        </authorList>
    </citation>
    <scope>NUCLEOTIDE SEQUENCE</scope>
    <source>
        <strain evidence="2">JCM 31032</strain>
    </source>
</reference>
<comment type="caution">
    <text evidence="2">The sequence shown here is derived from an EMBL/GenBank/DDBJ whole genome shotgun (WGS) entry which is preliminary data.</text>
</comment>
<keyword evidence="1" id="KW-0472">Membrane</keyword>
<dbReference type="RefSeq" id="WP_231440027.1">
    <property type="nucleotide sequence ID" value="NZ_JAJOMB010000003.1"/>
</dbReference>
<keyword evidence="3" id="KW-1185">Reference proteome</keyword>
<dbReference type="EMBL" id="JAJOMB010000003">
    <property type="protein sequence ID" value="MCD5310851.1"/>
    <property type="molecule type" value="Genomic_DNA"/>
</dbReference>
<feature type="transmembrane region" description="Helical" evidence="1">
    <location>
        <begin position="20"/>
        <end position="38"/>
    </location>
</feature>
<keyword evidence="1" id="KW-0812">Transmembrane</keyword>
<protein>
    <submittedName>
        <fullName evidence="2">Uncharacterized protein</fullName>
    </submittedName>
</protein>
<evidence type="ECO:0000313" key="2">
    <source>
        <dbReference type="EMBL" id="MCD5310851.1"/>
    </source>
</evidence>